<reference evidence="8 9" key="1">
    <citation type="journal article" date="2011" name="J. Bacteriol.">
        <title>Genome sequence of Methyloversatilis universalis FAM5T, a methylotrophic representative of the order Rhodocyclales.</title>
        <authorList>
            <person name="Kittichotirat W."/>
            <person name="Good N.M."/>
            <person name="Hall R."/>
            <person name="Bringel F."/>
            <person name="Lajus A."/>
            <person name="Medigue C."/>
            <person name="Smalley N.E."/>
            <person name="Beck D."/>
            <person name="Bumgarner R."/>
            <person name="Vuilleumier S."/>
            <person name="Kalyuzhnaya M.G."/>
        </authorList>
    </citation>
    <scope>NUCLEOTIDE SEQUENCE [LARGE SCALE GENOMIC DNA]</scope>
    <source>
        <strain evidence="9">ATCC BAA-1314 / JCM 13912 / FAM5</strain>
    </source>
</reference>
<proteinExistence type="predicted"/>
<feature type="modified residue" description="4-aspartylphosphate" evidence="3">
    <location>
        <position position="379"/>
    </location>
</feature>
<dbReference type="Gene3D" id="3.30.70.270">
    <property type="match status" value="1"/>
</dbReference>
<dbReference type="Pfam" id="PF00990">
    <property type="entry name" value="GGDEF"/>
    <property type="match status" value="1"/>
</dbReference>
<dbReference type="FunFam" id="3.30.70.270:FF:000001">
    <property type="entry name" value="Diguanylate cyclase domain protein"/>
    <property type="match status" value="1"/>
</dbReference>
<evidence type="ECO:0000259" key="6">
    <source>
        <dbReference type="PROSITE" id="PS50887"/>
    </source>
</evidence>
<keyword evidence="9" id="KW-1185">Reference proteome</keyword>
<dbReference type="Pfam" id="PF08668">
    <property type="entry name" value="HDOD"/>
    <property type="match status" value="1"/>
</dbReference>
<dbReference type="InterPro" id="IPR000160">
    <property type="entry name" value="GGDEF_dom"/>
</dbReference>
<dbReference type="Gene3D" id="1.10.3210.10">
    <property type="entry name" value="Hypothetical protein af1432"/>
    <property type="match status" value="1"/>
</dbReference>
<dbReference type="GO" id="GO:0043709">
    <property type="term" value="P:cell adhesion involved in single-species biofilm formation"/>
    <property type="evidence" value="ECO:0007669"/>
    <property type="project" value="TreeGrafter"/>
</dbReference>
<dbReference type="SUPFAM" id="SSF55073">
    <property type="entry name" value="Nucleotide cyclase"/>
    <property type="match status" value="1"/>
</dbReference>
<dbReference type="Pfam" id="PF00072">
    <property type="entry name" value="Response_reg"/>
    <property type="match status" value="1"/>
</dbReference>
<evidence type="ECO:0000256" key="1">
    <source>
        <dbReference type="ARBA" id="ARBA00012528"/>
    </source>
</evidence>
<dbReference type="Gene3D" id="3.40.50.2300">
    <property type="match status" value="1"/>
</dbReference>
<dbReference type="InterPro" id="IPR001789">
    <property type="entry name" value="Sig_transdc_resp-reg_receiver"/>
</dbReference>
<name>F5RE81_METUF</name>
<dbReference type="PROSITE" id="PS50887">
    <property type="entry name" value="GGDEF"/>
    <property type="match status" value="1"/>
</dbReference>
<dbReference type="EC" id="2.7.7.65" evidence="1"/>
<dbReference type="EMBL" id="AFHG01000052">
    <property type="protein sequence ID" value="EGK71212.1"/>
    <property type="molecule type" value="Genomic_DNA"/>
</dbReference>
<dbReference type="SUPFAM" id="SSF52172">
    <property type="entry name" value="CheY-like"/>
    <property type="match status" value="1"/>
</dbReference>
<evidence type="ECO:0000256" key="3">
    <source>
        <dbReference type="PROSITE-ProRule" id="PRU00169"/>
    </source>
</evidence>
<dbReference type="OrthoDB" id="9813903at2"/>
<dbReference type="NCBIfam" id="TIGR00254">
    <property type="entry name" value="GGDEF"/>
    <property type="match status" value="1"/>
</dbReference>
<accession>F5RE81</accession>
<dbReference type="RefSeq" id="WP_008062324.1">
    <property type="nucleotide sequence ID" value="NZ_AFHG01000052.1"/>
</dbReference>
<dbReference type="PROSITE" id="PS51833">
    <property type="entry name" value="HDOD"/>
    <property type="match status" value="1"/>
</dbReference>
<dbReference type="SMART" id="SM00448">
    <property type="entry name" value="REC"/>
    <property type="match status" value="1"/>
</dbReference>
<dbReference type="CDD" id="cd17574">
    <property type="entry name" value="REC_OmpR"/>
    <property type="match status" value="1"/>
</dbReference>
<dbReference type="InterPro" id="IPR043128">
    <property type="entry name" value="Rev_trsase/Diguanyl_cyclase"/>
</dbReference>
<protein>
    <recommendedName>
        <fullName evidence="1">diguanylate cyclase</fullName>
        <ecNumber evidence="1">2.7.7.65</ecNumber>
    </recommendedName>
</protein>
<evidence type="ECO:0000256" key="4">
    <source>
        <dbReference type="SAM" id="Coils"/>
    </source>
</evidence>
<evidence type="ECO:0000259" key="7">
    <source>
        <dbReference type="PROSITE" id="PS51833"/>
    </source>
</evidence>
<feature type="domain" description="HDOD" evidence="7">
    <location>
        <begin position="19"/>
        <end position="214"/>
    </location>
</feature>
<feature type="coiled-coil region" evidence="4">
    <location>
        <begin position="441"/>
        <end position="468"/>
    </location>
</feature>
<dbReference type="CDD" id="cd01949">
    <property type="entry name" value="GGDEF"/>
    <property type="match status" value="1"/>
</dbReference>
<dbReference type="InterPro" id="IPR050469">
    <property type="entry name" value="Diguanylate_Cyclase"/>
</dbReference>
<comment type="caution">
    <text evidence="8">The sequence shown here is derived from an EMBL/GenBank/DDBJ whole genome shotgun (WGS) entry which is preliminary data.</text>
</comment>
<dbReference type="InterPro" id="IPR013976">
    <property type="entry name" value="HDOD"/>
</dbReference>
<dbReference type="PROSITE" id="PS50110">
    <property type="entry name" value="RESPONSE_REGULATORY"/>
    <property type="match status" value="1"/>
</dbReference>
<gene>
    <name evidence="8" type="ORF">METUNv1_02599</name>
</gene>
<dbReference type="PANTHER" id="PTHR45138">
    <property type="entry name" value="REGULATORY COMPONENTS OF SENSORY TRANSDUCTION SYSTEM"/>
    <property type="match status" value="1"/>
</dbReference>
<evidence type="ECO:0000313" key="8">
    <source>
        <dbReference type="EMBL" id="EGK71212.1"/>
    </source>
</evidence>
<sequence>MNDLIDTRRFEEIKAAGELPSPKGIALSIARMSQRGDASLAELARLVQGDPALVGRLVRAANGSLASGARPVVALRDALAVLGMAAVRNLALGFSLISSSGEGLCRSFPYARFWTGSVIRAIAMQKILMRLRTAGVEESFSVGLLAGIGALGLASVFPAQYSRVLDEARGDPVALLDLERQAFAMSHVELSAAMLADWGMPRFFVAAVLRHEGALTLPAEDGSREYGLTLALGLARAIETACMADDAGRSEAVDAAKALAARMEWVPEQVSALCEDVAADWKDWSAMLPVDAYALPNLSMSAEPETLAPPQPPAAFPSAANDAPAGDGLRVLVVDDDAATRLTLQTLLVRGGYRVATAEDGVRGMECALEFQPHIMVVDWVMPQMNGLELARTLRQTRMGRSIYIIVLTSHEEDARLVEAFESGVDDYMVKPLRPRVLEARLRAAQRLVRMQRELETEREEIRRYAAELGVSNRRLQEVSMTDALTGFPNRRYAMERIAQEWAIAQRSNRSLSCMLIDVDHFRQINETYGRDVADQVLEQTARAIRACMRTQDVVCRTGGDEFLIICPDTDLQQALACAQRVGAGVAAVPVQAGRLRLKSSISVGVAERLPAMPDADALLTLADQALLAAKKAGRNCVRTAG</sequence>
<dbReference type="GO" id="GO:0000160">
    <property type="term" value="P:phosphorelay signal transduction system"/>
    <property type="evidence" value="ECO:0007669"/>
    <property type="project" value="InterPro"/>
</dbReference>
<dbReference type="InterPro" id="IPR029787">
    <property type="entry name" value="Nucleotide_cyclase"/>
</dbReference>
<dbReference type="GO" id="GO:1902201">
    <property type="term" value="P:negative regulation of bacterial-type flagellum-dependent cell motility"/>
    <property type="evidence" value="ECO:0007669"/>
    <property type="project" value="TreeGrafter"/>
</dbReference>
<feature type="domain" description="GGDEF" evidence="6">
    <location>
        <begin position="510"/>
        <end position="642"/>
    </location>
</feature>
<dbReference type="SUPFAM" id="SSF109604">
    <property type="entry name" value="HD-domain/PDEase-like"/>
    <property type="match status" value="1"/>
</dbReference>
<dbReference type="SMART" id="SM00267">
    <property type="entry name" value="GGDEF"/>
    <property type="match status" value="1"/>
</dbReference>
<comment type="catalytic activity">
    <reaction evidence="2">
        <text>2 GTP = 3',3'-c-di-GMP + 2 diphosphate</text>
        <dbReference type="Rhea" id="RHEA:24898"/>
        <dbReference type="ChEBI" id="CHEBI:33019"/>
        <dbReference type="ChEBI" id="CHEBI:37565"/>
        <dbReference type="ChEBI" id="CHEBI:58805"/>
        <dbReference type="EC" id="2.7.7.65"/>
    </reaction>
</comment>
<keyword evidence="4" id="KW-0175">Coiled coil</keyword>
<dbReference type="InterPro" id="IPR011006">
    <property type="entry name" value="CheY-like_superfamily"/>
</dbReference>
<evidence type="ECO:0000313" key="9">
    <source>
        <dbReference type="Proteomes" id="UP000005019"/>
    </source>
</evidence>
<dbReference type="eggNOG" id="COG3706">
    <property type="taxonomic scope" value="Bacteria"/>
</dbReference>
<dbReference type="eggNOG" id="COG1639">
    <property type="taxonomic scope" value="Bacteria"/>
</dbReference>
<dbReference type="Proteomes" id="UP000005019">
    <property type="component" value="Unassembled WGS sequence"/>
</dbReference>
<keyword evidence="3" id="KW-0597">Phosphoprotein</keyword>
<dbReference type="AlphaFoldDB" id="F5RE81"/>
<evidence type="ECO:0000259" key="5">
    <source>
        <dbReference type="PROSITE" id="PS50110"/>
    </source>
</evidence>
<organism evidence="8 9">
    <name type="scientific">Methyloversatilis universalis (strain ATCC BAA-1314 / DSM 25237 / JCM 13912 / CCUG 52030 / FAM5)</name>
    <dbReference type="NCBI Taxonomy" id="1000565"/>
    <lineage>
        <taxon>Bacteria</taxon>
        <taxon>Pseudomonadati</taxon>
        <taxon>Pseudomonadota</taxon>
        <taxon>Betaproteobacteria</taxon>
        <taxon>Nitrosomonadales</taxon>
        <taxon>Sterolibacteriaceae</taxon>
        <taxon>Methyloversatilis</taxon>
    </lineage>
</organism>
<evidence type="ECO:0000256" key="2">
    <source>
        <dbReference type="ARBA" id="ARBA00034247"/>
    </source>
</evidence>
<dbReference type="GO" id="GO:0005886">
    <property type="term" value="C:plasma membrane"/>
    <property type="evidence" value="ECO:0007669"/>
    <property type="project" value="TreeGrafter"/>
</dbReference>
<dbReference type="PANTHER" id="PTHR45138:SF9">
    <property type="entry name" value="DIGUANYLATE CYCLASE DGCM-RELATED"/>
    <property type="match status" value="1"/>
</dbReference>
<dbReference type="GO" id="GO:0052621">
    <property type="term" value="F:diguanylate cyclase activity"/>
    <property type="evidence" value="ECO:0007669"/>
    <property type="project" value="UniProtKB-EC"/>
</dbReference>
<feature type="domain" description="Response regulatory" evidence="5">
    <location>
        <begin position="330"/>
        <end position="446"/>
    </location>
</feature>
<dbReference type="STRING" id="1000565.METUNv1_02599"/>